<feature type="domain" description="Elongation factor P C-terminal" evidence="2">
    <location>
        <begin position="138"/>
        <end position="192"/>
    </location>
</feature>
<dbReference type="Gene3D" id="2.40.50.140">
    <property type="entry name" value="Nucleic acid-binding proteins"/>
    <property type="match status" value="2"/>
</dbReference>
<dbReference type="PATRIC" id="fig|83552.4.peg.1446"/>
<dbReference type="NCBIfam" id="NF009090">
    <property type="entry name" value="PRK12426.1"/>
    <property type="match status" value="1"/>
</dbReference>
<protein>
    <submittedName>
        <fullName evidence="4">Elongation factor P 1</fullName>
    </submittedName>
</protein>
<dbReference type="PANTHER" id="PTHR30053">
    <property type="entry name" value="ELONGATION FACTOR P"/>
    <property type="match status" value="1"/>
</dbReference>
<dbReference type="InterPro" id="IPR008991">
    <property type="entry name" value="Translation_prot_SH3-like_sf"/>
</dbReference>
<dbReference type="Pfam" id="PF09285">
    <property type="entry name" value="Elong-fact-P_C"/>
    <property type="match status" value="1"/>
</dbReference>
<dbReference type="InterPro" id="IPR013185">
    <property type="entry name" value="Transl_elong_KOW-like"/>
</dbReference>
<reference evidence="4 5" key="1">
    <citation type="journal article" date="2014" name="Mol. Biol. Evol.">
        <title>Massive expansion of Ubiquitination-related gene families within the Chlamydiae.</title>
        <authorList>
            <person name="Domman D."/>
            <person name="Collingro A."/>
            <person name="Lagkouvardos I."/>
            <person name="Gehre L."/>
            <person name="Weinmaier T."/>
            <person name="Rattei T."/>
            <person name="Subtil A."/>
            <person name="Horn M."/>
        </authorList>
    </citation>
    <scope>NUCLEOTIDE SEQUENCE [LARGE SCALE GENOMIC DNA]</scope>
    <source>
        <strain evidence="4 5">OEW1</strain>
    </source>
</reference>
<dbReference type="Gene3D" id="2.30.30.30">
    <property type="match status" value="1"/>
</dbReference>
<dbReference type="InterPro" id="IPR001059">
    <property type="entry name" value="Transl_elong_P/YeiP_cen"/>
</dbReference>
<organism evidence="4 5">
    <name type="scientific">Parachlamydia acanthamoebae</name>
    <dbReference type="NCBI Taxonomy" id="83552"/>
    <lineage>
        <taxon>Bacteria</taxon>
        <taxon>Pseudomonadati</taxon>
        <taxon>Chlamydiota</taxon>
        <taxon>Chlamydiia</taxon>
        <taxon>Parachlamydiales</taxon>
        <taxon>Parachlamydiaceae</taxon>
        <taxon>Parachlamydia</taxon>
    </lineage>
</organism>
<evidence type="ECO:0000259" key="2">
    <source>
        <dbReference type="SMART" id="SM00841"/>
    </source>
</evidence>
<dbReference type="SMART" id="SM01185">
    <property type="entry name" value="EFP"/>
    <property type="match status" value="1"/>
</dbReference>
<dbReference type="FunFam" id="2.40.50.140:FF:000004">
    <property type="entry name" value="Elongation factor P"/>
    <property type="match status" value="1"/>
</dbReference>
<keyword evidence="4" id="KW-0648">Protein biosynthesis</keyword>
<name>A0A0C1C8K9_9BACT</name>
<dbReference type="PANTHER" id="PTHR30053:SF12">
    <property type="entry name" value="ELONGATION FACTOR P (EF-P) FAMILY PROTEIN"/>
    <property type="match status" value="1"/>
</dbReference>
<dbReference type="SUPFAM" id="SSF50104">
    <property type="entry name" value="Translation proteins SH3-like domain"/>
    <property type="match status" value="1"/>
</dbReference>
<evidence type="ECO:0000313" key="4">
    <source>
        <dbReference type="EMBL" id="KIA77385.1"/>
    </source>
</evidence>
<dbReference type="InterPro" id="IPR015365">
    <property type="entry name" value="Elong-fact-P_C"/>
</dbReference>
<evidence type="ECO:0000313" key="5">
    <source>
        <dbReference type="Proteomes" id="UP000031307"/>
    </source>
</evidence>
<dbReference type="SMART" id="SM00841">
    <property type="entry name" value="Elong-fact-P_C"/>
    <property type="match status" value="1"/>
</dbReference>
<sequence length="193" mass="21536">MHFKKSWLTMVASNQITPGMILSISGKLYRVESSVKVTVPKGTPFIKTKLKDLATNQVVEKNFKIGQTVSDVPLTERHLEYLYLEGKNYLFLDIRNLDKILIPIAVIGSKVNYLKEGVDIKASFYGDTVFSVELPQFLELMVSNVENEKGKGANPGSRIAILETGASVQVPPFIDVGDIIKVDTKTDEYIQRV</sequence>
<dbReference type="NCBIfam" id="NF001810">
    <property type="entry name" value="PRK00529.1"/>
    <property type="match status" value="1"/>
</dbReference>
<dbReference type="Proteomes" id="UP000031307">
    <property type="component" value="Unassembled WGS sequence"/>
</dbReference>
<dbReference type="EMBL" id="JSAM01000079">
    <property type="protein sequence ID" value="KIA77385.1"/>
    <property type="molecule type" value="Genomic_DNA"/>
</dbReference>
<dbReference type="Pfam" id="PF08207">
    <property type="entry name" value="EFP_N"/>
    <property type="match status" value="1"/>
</dbReference>
<dbReference type="Pfam" id="PF01132">
    <property type="entry name" value="EFP"/>
    <property type="match status" value="1"/>
</dbReference>
<dbReference type="InterPro" id="IPR020599">
    <property type="entry name" value="Transl_elong_fac_P/YeiP"/>
</dbReference>
<feature type="domain" description="Translation elongation factor P/YeiP central" evidence="3">
    <location>
        <begin position="76"/>
        <end position="130"/>
    </location>
</feature>
<dbReference type="AlphaFoldDB" id="A0A0C1C8K9"/>
<dbReference type="InterPro" id="IPR014722">
    <property type="entry name" value="Rib_uL2_dom2"/>
</dbReference>
<proteinExistence type="inferred from homology"/>
<gene>
    <name evidence="4" type="primary">efp1</name>
    <name evidence="4" type="ORF">DB43_GJ00020</name>
</gene>
<dbReference type="GO" id="GO:0005829">
    <property type="term" value="C:cytosol"/>
    <property type="evidence" value="ECO:0007669"/>
    <property type="project" value="UniProtKB-ARBA"/>
</dbReference>
<keyword evidence="4" id="KW-0251">Elongation factor</keyword>
<dbReference type="GO" id="GO:0043043">
    <property type="term" value="P:peptide biosynthetic process"/>
    <property type="evidence" value="ECO:0007669"/>
    <property type="project" value="InterPro"/>
</dbReference>
<comment type="caution">
    <text evidence="4">The sequence shown here is derived from an EMBL/GenBank/DDBJ whole genome shotgun (WGS) entry which is preliminary data.</text>
</comment>
<dbReference type="InterPro" id="IPR012340">
    <property type="entry name" value="NA-bd_OB-fold"/>
</dbReference>
<dbReference type="SUPFAM" id="SSF50249">
    <property type="entry name" value="Nucleic acid-binding proteins"/>
    <property type="match status" value="2"/>
</dbReference>
<evidence type="ECO:0000259" key="3">
    <source>
        <dbReference type="SMART" id="SM01185"/>
    </source>
</evidence>
<dbReference type="PIRSF" id="PIRSF005901">
    <property type="entry name" value="EF-P"/>
    <property type="match status" value="1"/>
</dbReference>
<evidence type="ECO:0000256" key="1">
    <source>
        <dbReference type="ARBA" id="ARBA00009479"/>
    </source>
</evidence>
<comment type="similarity">
    <text evidence="1">Belongs to the elongation factor P family.</text>
</comment>
<dbReference type="GO" id="GO:0003746">
    <property type="term" value="F:translation elongation factor activity"/>
    <property type="evidence" value="ECO:0007669"/>
    <property type="project" value="UniProtKB-KW"/>
</dbReference>
<accession>A0A0C1C8K9</accession>